<reference evidence="15 16" key="1">
    <citation type="submission" date="2017-10" db="EMBL/GenBank/DDBJ databases">
        <title>Bacillus sp. nov., a halophilic bacterium isolated from a Keqin Lake.</title>
        <authorList>
            <person name="Wang H."/>
        </authorList>
    </citation>
    <scope>NUCLEOTIDE SEQUENCE [LARGE SCALE GENOMIC DNA]</scope>
    <source>
        <strain evidence="15 16">KQ-12</strain>
    </source>
</reference>
<evidence type="ECO:0000256" key="3">
    <source>
        <dbReference type="ARBA" id="ARBA00006071"/>
    </source>
</evidence>
<keyword evidence="16" id="KW-1185">Reference proteome</keyword>
<comment type="subcellular location">
    <subcellularLocation>
        <location evidence="2 11">Cell membrane</location>
        <topology evidence="2 11">Lipid-anchor</topology>
    </subcellularLocation>
</comment>
<feature type="domain" description="PpiC" evidence="14">
    <location>
        <begin position="161"/>
        <end position="251"/>
    </location>
</feature>
<dbReference type="PROSITE" id="PS50198">
    <property type="entry name" value="PPIC_PPIASE_2"/>
    <property type="match status" value="1"/>
</dbReference>
<dbReference type="InterPro" id="IPR000297">
    <property type="entry name" value="PPIase_PpiC"/>
</dbReference>
<keyword evidence="5 11" id="KW-0732">Signal</keyword>
<dbReference type="HAMAP" id="MF_01145">
    <property type="entry name" value="Foldase_PrsA"/>
    <property type="match status" value="1"/>
</dbReference>
<feature type="region of interest" description="Disordered" evidence="12">
    <location>
        <begin position="22"/>
        <end position="43"/>
    </location>
</feature>
<keyword evidence="4 11" id="KW-1003">Cell membrane</keyword>
<dbReference type="EMBL" id="PDOD01000001">
    <property type="protein sequence ID" value="PYZ94109.1"/>
    <property type="molecule type" value="Genomic_DNA"/>
</dbReference>
<name>A0A323TH60_9BACI</name>
<keyword evidence="8 11" id="KW-0564">Palmitate</keyword>
<keyword evidence="10 11" id="KW-0449">Lipoprotein</keyword>
<evidence type="ECO:0000313" key="15">
    <source>
        <dbReference type="EMBL" id="PYZ94109.1"/>
    </source>
</evidence>
<dbReference type="InterPro" id="IPR046357">
    <property type="entry name" value="PPIase_dom_sf"/>
</dbReference>
<evidence type="ECO:0000256" key="4">
    <source>
        <dbReference type="ARBA" id="ARBA00022475"/>
    </source>
</evidence>
<accession>A0A323TH60</accession>
<comment type="function">
    <text evidence="11">Plays a major role in protein secretion by helping the post-translocational extracellular folding of several secreted proteins.</text>
</comment>
<dbReference type="InterPro" id="IPR023059">
    <property type="entry name" value="Foldase_PrsA"/>
</dbReference>
<feature type="chain" id="PRO_5039546313" description="Foldase protein PrsA" evidence="13">
    <location>
        <begin position="19"/>
        <end position="303"/>
    </location>
</feature>
<evidence type="ECO:0000256" key="10">
    <source>
        <dbReference type="ARBA" id="ARBA00023288"/>
    </source>
</evidence>
<comment type="similarity">
    <text evidence="3 11">Belongs to the PrsA family.</text>
</comment>
<evidence type="ECO:0000256" key="7">
    <source>
        <dbReference type="ARBA" id="ARBA00023136"/>
    </source>
</evidence>
<evidence type="ECO:0000256" key="1">
    <source>
        <dbReference type="ARBA" id="ARBA00000971"/>
    </source>
</evidence>
<dbReference type="AlphaFoldDB" id="A0A323TH60"/>
<proteinExistence type="inferred from homology"/>
<dbReference type="GO" id="GO:0006457">
    <property type="term" value="P:protein folding"/>
    <property type="evidence" value="ECO:0007669"/>
    <property type="project" value="UniProtKB-UniRule"/>
</dbReference>
<evidence type="ECO:0000256" key="6">
    <source>
        <dbReference type="ARBA" id="ARBA00023110"/>
    </source>
</evidence>
<comment type="caution">
    <text evidence="15">The sequence shown here is derived from an EMBL/GenBank/DDBJ whole genome shotgun (WGS) entry which is preliminary data.</text>
</comment>
<dbReference type="Pfam" id="PF13616">
    <property type="entry name" value="Rotamase_3"/>
    <property type="match status" value="1"/>
</dbReference>
<evidence type="ECO:0000313" key="16">
    <source>
        <dbReference type="Proteomes" id="UP000248214"/>
    </source>
</evidence>
<gene>
    <name evidence="11" type="primary">prsA</name>
    <name evidence="15" type="ORF">CR194_00775</name>
</gene>
<dbReference type="InterPro" id="IPR050245">
    <property type="entry name" value="PrsA_foldase"/>
</dbReference>
<comment type="catalytic activity">
    <reaction evidence="1 11">
        <text>[protein]-peptidylproline (omega=180) = [protein]-peptidylproline (omega=0)</text>
        <dbReference type="Rhea" id="RHEA:16237"/>
        <dbReference type="Rhea" id="RHEA-COMP:10747"/>
        <dbReference type="Rhea" id="RHEA-COMP:10748"/>
        <dbReference type="ChEBI" id="CHEBI:83833"/>
        <dbReference type="ChEBI" id="CHEBI:83834"/>
        <dbReference type="EC" id="5.2.1.8"/>
    </reaction>
</comment>
<dbReference type="GO" id="GO:0005886">
    <property type="term" value="C:plasma membrane"/>
    <property type="evidence" value="ECO:0007669"/>
    <property type="project" value="UniProtKB-SubCell"/>
</dbReference>
<dbReference type="PROSITE" id="PS01096">
    <property type="entry name" value="PPIC_PPIASE_1"/>
    <property type="match status" value="1"/>
</dbReference>
<dbReference type="SUPFAM" id="SSF54534">
    <property type="entry name" value="FKBP-like"/>
    <property type="match status" value="1"/>
</dbReference>
<feature type="signal peptide" evidence="13">
    <location>
        <begin position="1"/>
        <end position="18"/>
    </location>
</feature>
<dbReference type="PANTHER" id="PTHR47245">
    <property type="entry name" value="PEPTIDYLPROLYL ISOMERASE"/>
    <property type="match status" value="1"/>
</dbReference>
<keyword evidence="7 11" id="KW-0472">Membrane</keyword>
<evidence type="ECO:0000256" key="13">
    <source>
        <dbReference type="SAM" id="SignalP"/>
    </source>
</evidence>
<dbReference type="OrthoDB" id="14196at2"/>
<dbReference type="InterPro" id="IPR023058">
    <property type="entry name" value="PPIase_PpiC_CS"/>
</dbReference>
<organism evidence="15 16">
    <name type="scientific">Salipaludibacillus keqinensis</name>
    <dbReference type="NCBI Taxonomy" id="2045207"/>
    <lineage>
        <taxon>Bacteria</taxon>
        <taxon>Bacillati</taxon>
        <taxon>Bacillota</taxon>
        <taxon>Bacilli</taxon>
        <taxon>Bacillales</taxon>
        <taxon>Bacillaceae</taxon>
    </lineage>
</organism>
<dbReference type="PANTHER" id="PTHR47245:SF1">
    <property type="entry name" value="FOLDASE PROTEIN PRSA"/>
    <property type="match status" value="1"/>
</dbReference>
<keyword evidence="6 11" id="KW-0697">Rotamase</keyword>
<evidence type="ECO:0000256" key="8">
    <source>
        <dbReference type="ARBA" id="ARBA00023139"/>
    </source>
</evidence>
<keyword evidence="9 11" id="KW-0413">Isomerase</keyword>
<dbReference type="Gene3D" id="3.10.50.40">
    <property type="match status" value="1"/>
</dbReference>
<evidence type="ECO:0000256" key="12">
    <source>
        <dbReference type="SAM" id="MobiDB-lite"/>
    </source>
</evidence>
<evidence type="ECO:0000256" key="5">
    <source>
        <dbReference type="ARBA" id="ARBA00022729"/>
    </source>
</evidence>
<dbReference type="Proteomes" id="UP000248214">
    <property type="component" value="Unassembled WGS sequence"/>
</dbReference>
<dbReference type="InterPro" id="IPR027304">
    <property type="entry name" value="Trigger_fact/SurA_dom_sf"/>
</dbReference>
<protein>
    <recommendedName>
        <fullName evidence="11">Foldase protein PrsA</fullName>
        <ecNumber evidence="11">5.2.1.8</ecNumber>
    </recommendedName>
</protein>
<dbReference type="GO" id="GO:0003755">
    <property type="term" value="F:peptidyl-prolyl cis-trans isomerase activity"/>
    <property type="evidence" value="ECO:0007669"/>
    <property type="project" value="UniProtKB-UniRule"/>
</dbReference>
<dbReference type="SUPFAM" id="SSF109998">
    <property type="entry name" value="Triger factor/SurA peptide-binding domain-like"/>
    <property type="match status" value="1"/>
</dbReference>
<evidence type="ECO:0000256" key="2">
    <source>
        <dbReference type="ARBA" id="ARBA00004193"/>
    </source>
</evidence>
<evidence type="ECO:0000259" key="14">
    <source>
        <dbReference type="PROSITE" id="PS50198"/>
    </source>
</evidence>
<evidence type="ECO:0000256" key="11">
    <source>
        <dbReference type="HAMAP-Rule" id="MF_01145"/>
    </source>
</evidence>
<evidence type="ECO:0000256" key="9">
    <source>
        <dbReference type="ARBA" id="ARBA00023235"/>
    </source>
</evidence>
<dbReference type="RefSeq" id="WP_110607744.1">
    <property type="nucleotide sequence ID" value="NZ_PDOD01000001.1"/>
</dbReference>
<sequence>MKKLILILSLTSSVALTACTNDSEANNNQNENELQNNDNNHSENVIVETSVGDITEEEFIQTLKDQYGEQVLIELVQNKVIVAEAEEIGIEETEIQEEIEFLMENLGVSNEEQFYELMQRQGISGEEDLRERVINHLVMQHRIGQVGEVTETELLEEYEMGEEVEARHILVSDEDTALEVLNQLNEGEEFSELAKEYSSDPGSKDDGGELGTFRRGTMAPPFEEAAFSLEIGELSDPVHSQFGYHIIEVTDRTHFEDDFEEVMEQLRSAYNDRKISKMNSEQEKMMNNIDINVLDEDFSHLFE</sequence>
<dbReference type="PROSITE" id="PS51257">
    <property type="entry name" value="PROKAR_LIPOPROTEIN"/>
    <property type="match status" value="1"/>
</dbReference>
<dbReference type="EC" id="5.2.1.8" evidence="11"/>